<organism evidence="2 3">
    <name type="scientific">Laodelphax striatellus</name>
    <name type="common">Small brown planthopper</name>
    <name type="synonym">Delphax striatella</name>
    <dbReference type="NCBI Taxonomy" id="195883"/>
    <lineage>
        <taxon>Eukaryota</taxon>
        <taxon>Metazoa</taxon>
        <taxon>Ecdysozoa</taxon>
        <taxon>Arthropoda</taxon>
        <taxon>Hexapoda</taxon>
        <taxon>Insecta</taxon>
        <taxon>Pterygota</taxon>
        <taxon>Neoptera</taxon>
        <taxon>Paraneoptera</taxon>
        <taxon>Hemiptera</taxon>
        <taxon>Auchenorrhyncha</taxon>
        <taxon>Fulgoroidea</taxon>
        <taxon>Delphacidae</taxon>
        <taxon>Criomorphinae</taxon>
        <taxon>Laodelphax</taxon>
    </lineage>
</organism>
<dbReference type="EMBL" id="QKKF02004531">
    <property type="protein sequence ID" value="RZF47337.1"/>
    <property type="molecule type" value="Genomic_DNA"/>
</dbReference>
<dbReference type="AlphaFoldDB" id="A0A482XNL4"/>
<protein>
    <submittedName>
        <fullName evidence="2">Uncharacterized protein</fullName>
    </submittedName>
</protein>
<feature type="region of interest" description="Disordered" evidence="1">
    <location>
        <begin position="238"/>
        <end position="257"/>
    </location>
</feature>
<accession>A0A482XNL4</accession>
<reference evidence="2 3" key="1">
    <citation type="journal article" date="2017" name="Gigascience">
        <title>Genome sequence of the small brown planthopper, Laodelphax striatellus.</title>
        <authorList>
            <person name="Zhu J."/>
            <person name="Jiang F."/>
            <person name="Wang X."/>
            <person name="Yang P."/>
            <person name="Bao Y."/>
            <person name="Zhao W."/>
            <person name="Wang W."/>
            <person name="Lu H."/>
            <person name="Wang Q."/>
            <person name="Cui N."/>
            <person name="Li J."/>
            <person name="Chen X."/>
            <person name="Luo L."/>
            <person name="Yu J."/>
            <person name="Kang L."/>
            <person name="Cui F."/>
        </authorList>
    </citation>
    <scope>NUCLEOTIDE SEQUENCE [LARGE SCALE GENOMIC DNA]</scope>
    <source>
        <strain evidence="2">Lst14</strain>
    </source>
</reference>
<proteinExistence type="predicted"/>
<comment type="caution">
    <text evidence="2">The sequence shown here is derived from an EMBL/GenBank/DDBJ whole genome shotgun (WGS) entry which is preliminary data.</text>
</comment>
<evidence type="ECO:0000313" key="2">
    <source>
        <dbReference type="EMBL" id="RZF47337.1"/>
    </source>
</evidence>
<evidence type="ECO:0000313" key="3">
    <source>
        <dbReference type="Proteomes" id="UP000291343"/>
    </source>
</evidence>
<name>A0A482XNL4_LAOST</name>
<gene>
    <name evidence="2" type="ORF">LSTR_LSTR014378</name>
</gene>
<keyword evidence="3" id="KW-1185">Reference proteome</keyword>
<dbReference type="OrthoDB" id="10577454at2759"/>
<evidence type="ECO:0000256" key="1">
    <source>
        <dbReference type="SAM" id="MobiDB-lite"/>
    </source>
</evidence>
<dbReference type="Proteomes" id="UP000291343">
    <property type="component" value="Unassembled WGS sequence"/>
</dbReference>
<dbReference type="InParanoid" id="A0A482XNL4"/>
<feature type="compositionally biased region" description="Polar residues" evidence="1">
    <location>
        <begin position="74"/>
        <end position="87"/>
    </location>
</feature>
<feature type="region of interest" description="Disordered" evidence="1">
    <location>
        <begin position="67"/>
        <end position="87"/>
    </location>
</feature>
<sequence>MDKMKSFRPLKSPPRPESIKILSPFGEKLLMILRENRLRDNTISYHGNSQINTRRGFGNDDIMQQLKRWDDGNPNKQLNFTRKNSTSVPPFSKILEAKSTADSLVNATGRFKSRLDSTGPTDRPNSTGAMNSYINRPSNVLQQSCPVGSTQNRINLKRTSILAEELGNKKKICNKFQVPLLRQTQLKNNIPKRNFQQNNFLQRIGNKATEKRLGVMEIELGKPCSVKKTTQKTIGDFFAAPSTDKNNNSEEDDSEEESVWQTKLTQLDQTTMKISKHSSPRFVSSIINSNDNDYKSEESFFTTIDDLIGVKNNLNAGDEEDNYTVDMFADEEMKNTRTIESNGTGIEKIRNKLMKFRRSDDNDV</sequence>